<sequence length="110" mass="12005">EMPPLKPFGLLRITSARDGGPRPPKSLITPKRLALLWLGPFPTVPKVPRNQGELVIEANGIPDDNGAPDDNEELMVEGPTTRKRIWEEGSSSSRKRHRGSASGPCDTVEL</sequence>
<evidence type="ECO:0000313" key="3">
    <source>
        <dbReference type="Proteomes" id="UP001642360"/>
    </source>
</evidence>
<dbReference type="Proteomes" id="UP001642360">
    <property type="component" value="Unassembled WGS sequence"/>
</dbReference>
<accession>A0ABC8R801</accession>
<proteinExistence type="predicted"/>
<keyword evidence="3" id="KW-1185">Reference proteome</keyword>
<name>A0ABC8R801_9AQUA</name>
<dbReference type="AlphaFoldDB" id="A0ABC8R801"/>
<evidence type="ECO:0000256" key="1">
    <source>
        <dbReference type="SAM" id="MobiDB-lite"/>
    </source>
</evidence>
<protein>
    <submittedName>
        <fullName evidence="2">Uncharacterized protein</fullName>
    </submittedName>
</protein>
<dbReference type="EMBL" id="CAUOFW020001100">
    <property type="protein sequence ID" value="CAK9141121.1"/>
    <property type="molecule type" value="Genomic_DNA"/>
</dbReference>
<feature type="region of interest" description="Disordered" evidence="1">
    <location>
        <begin position="78"/>
        <end position="110"/>
    </location>
</feature>
<feature type="region of interest" description="Disordered" evidence="1">
    <location>
        <begin position="1"/>
        <end position="26"/>
    </location>
</feature>
<comment type="caution">
    <text evidence="2">The sequence shown here is derived from an EMBL/GenBank/DDBJ whole genome shotgun (WGS) entry which is preliminary data.</text>
</comment>
<organism evidence="2 3">
    <name type="scientific">Ilex paraguariensis</name>
    <name type="common">yerba mate</name>
    <dbReference type="NCBI Taxonomy" id="185542"/>
    <lineage>
        <taxon>Eukaryota</taxon>
        <taxon>Viridiplantae</taxon>
        <taxon>Streptophyta</taxon>
        <taxon>Embryophyta</taxon>
        <taxon>Tracheophyta</taxon>
        <taxon>Spermatophyta</taxon>
        <taxon>Magnoliopsida</taxon>
        <taxon>eudicotyledons</taxon>
        <taxon>Gunneridae</taxon>
        <taxon>Pentapetalae</taxon>
        <taxon>asterids</taxon>
        <taxon>campanulids</taxon>
        <taxon>Aquifoliales</taxon>
        <taxon>Aquifoliaceae</taxon>
        <taxon>Ilex</taxon>
    </lineage>
</organism>
<gene>
    <name evidence="2" type="ORF">ILEXP_LOCUS8644</name>
</gene>
<reference evidence="2 3" key="1">
    <citation type="submission" date="2024-02" db="EMBL/GenBank/DDBJ databases">
        <authorList>
            <person name="Vignale AGUSTIN F."/>
            <person name="Sosa J E."/>
            <person name="Modenutti C."/>
        </authorList>
    </citation>
    <scope>NUCLEOTIDE SEQUENCE [LARGE SCALE GENOMIC DNA]</scope>
</reference>
<evidence type="ECO:0000313" key="2">
    <source>
        <dbReference type="EMBL" id="CAK9141121.1"/>
    </source>
</evidence>
<feature type="non-terminal residue" evidence="2">
    <location>
        <position position="1"/>
    </location>
</feature>